<dbReference type="Gene3D" id="3.40.30.10">
    <property type="entry name" value="Glutaredoxin"/>
    <property type="match status" value="1"/>
</dbReference>
<evidence type="ECO:0000256" key="8">
    <source>
        <dbReference type="ARBA" id="ARBA00023284"/>
    </source>
</evidence>
<keyword evidence="5" id="KW-0049">Antioxidant</keyword>
<accession>A0A1V4AUI6</accession>
<reference evidence="15 16" key="1">
    <citation type="journal article" date="2017" name="Water Res.">
        <title>Discovery and metagenomic analysis of an anammox bacterial enrichment related to Candidatus "Brocadia caroliniensis" in a full-scale glycerol-fed nitritation-denitritation separate centrate treatment process.</title>
        <authorList>
            <person name="Park H."/>
            <person name="Brotto A.C."/>
            <person name="van Loosdrecht M.C."/>
            <person name="Chandran K."/>
        </authorList>
    </citation>
    <scope>NUCLEOTIDE SEQUENCE [LARGE SCALE GENOMIC DNA]</scope>
    <source>
        <strain evidence="15">26THWARD</strain>
    </source>
</reference>
<evidence type="ECO:0000256" key="13">
    <source>
        <dbReference type="PIRSR" id="PIRSR000239-1"/>
    </source>
</evidence>
<dbReference type="GO" id="GO:0008379">
    <property type="term" value="F:thioredoxin peroxidase activity"/>
    <property type="evidence" value="ECO:0007669"/>
    <property type="project" value="TreeGrafter"/>
</dbReference>
<evidence type="ECO:0000313" key="15">
    <source>
        <dbReference type="EMBL" id="OOP56794.1"/>
    </source>
</evidence>
<dbReference type="PIRSF" id="PIRSF000239">
    <property type="entry name" value="AHPC"/>
    <property type="match status" value="1"/>
</dbReference>
<evidence type="ECO:0000256" key="4">
    <source>
        <dbReference type="ARBA" id="ARBA00022559"/>
    </source>
</evidence>
<dbReference type="SUPFAM" id="SSF52833">
    <property type="entry name" value="Thioredoxin-like"/>
    <property type="match status" value="1"/>
</dbReference>
<evidence type="ECO:0000259" key="14">
    <source>
        <dbReference type="PROSITE" id="PS51352"/>
    </source>
</evidence>
<dbReference type="InterPro" id="IPR000866">
    <property type="entry name" value="AhpC/TSA"/>
</dbReference>
<comment type="similarity">
    <text evidence="10">Belongs to the peroxiredoxin family. BCP/PrxQ subfamily.</text>
</comment>
<dbReference type="STRING" id="1004156.AYP45_07240"/>
<keyword evidence="4" id="KW-0575">Peroxidase</keyword>
<evidence type="ECO:0000256" key="3">
    <source>
        <dbReference type="ARBA" id="ARBA00013017"/>
    </source>
</evidence>
<dbReference type="InterPro" id="IPR013766">
    <property type="entry name" value="Thioredoxin_domain"/>
</dbReference>
<comment type="caution">
    <text evidence="15">The sequence shown here is derived from an EMBL/GenBank/DDBJ whole genome shotgun (WGS) entry which is preliminary data.</text>
</comment>
<proteinExistence type="inferred from homology"/>
<keyword evidence="6" id="KW-0560">Oxidoreductase</keyword>
<organism evidence="15 16">
    <name type="scientific">Candidatus Brocadia carolinensis</name>
    <dbReference type="NCBI Taxonomy" id="1004156"/>
    <lineage>
        <taxon>Bacteria</taxon>
        <taxon>Pseudomonadati</taxon>
        <taxon>Planctomycetota</taxon>
        <taxon>Candidatus Brocadiia</taxon>
        <taxon>Candidatus Brocadiales</taxon>
        <taxon>Candidatus Brocadiaceae</taxon>
        <taxon>Candidatus Brocadia</taxon>
    </lineage>
</organism>
<sequence>MKGKDAMPVKVGDPAPDFQLKDDTGKIRTLDEFRGKKVALYFYPKDNTPGCTKEACSFRDGYNALQELGIVVLGVSFDSSESHQRFKDKHKLPFILLSDEKKEVAEAYGASGGLLGTFAAKRYTYLIDEHGTIVHVFTKVDVKNHAEEVMQAFSKHSGK</sequence>
<evidence type="ECO:0000256" key="7">
    <source>
        <dbReference type="ARBA" id="ARBA00023157"/>
    </source>
</evidence>
<dbReference type="GO" id="GO:0045454">
    <property type="term" value="P:cell redox homeostasis"/>
    <property type="evidence" value="ECO:0007669"/>
    <property type="project" value="TreeGrafter"/>
</dbReference>
<dbReference type="Proteomes" id="UP000189681">
    <property type="component" value="Unassembled WGS sequence"/>
</dbReference>
<comment type="subunit">
    <text evidence="2">Monomer.</text>
</comment>
<feature type="domain" description="Thioredoxin" evidence="14">
    <location>
        <begin position="9"/>
        <end position="158"/>
    </location>
</feature>
<dbReference type="EC" id="1.11.1.24" evidence="3"/>
<comment type="catalytic activity">
    <reaction evidence="12">
        <text>a hydroperoxide + [thioredoxin]-dithiol = an alcohol + [thioredoxin]-disulfide + H2O</text>
        <dbReference type="Rhea" id="RHEA:62620"/>
        <dbReference type="Rhea" id="RHEA-COMP:10698"/>
        <dbReference type="Rhea" id="RHEA-COMP:10700"/>
        <dbReference type="ChEBI" id="CHEBI:15377"/>
        <dbReference type="ChEBI" id="CHEBI:29950"/>
        <dbReference type="ChEBI" id="CHEBI:30879"/>
        <dbReference type="ChEBI" id="CHEBI:35924"/>
        <dbReference type="ChEBI" id="CHEBI:50058"/>
        <dbReference type="EC" id="1.11.1.24"/>
    </reaction>
</comment>
<evidence type="ECO:0000256" key="1">
    <source>
        <dbReference type="ARBA" id="ARBA00003330"/>
    </source>
</evidence>
<dbReference type="EMBL" id="AYTS01000061">
    <property type="protein sequence ID" value="OOP56794.1"/>
    <property type="molecule type" value="Genomic_DNA"/>
</dbReference>
<dbReference type="PANTHER" id="PTHR42801">
    <property type="entry name" value="THIOREDOXIN-DEPENDENT PEROXIDE REDUCTASE"/>
    <property type="match status" value="1"/>
</dbReference>
<dbReference type="AlphaFoldDB" id="A0A1V4AUI6"/>
<dbReference type="InterPro" id="IPR036249">
    <property type="entry name" value="Thioredoxin-like_sf"/>
</dbReference>
<dbReference type="InterPro" id="IPR024706">
    <property type="entry name" value="Peroxiredoxin_AhpC-typ"/>
</dbReference>
<keyword evidence="8" id="KW-0676">Redox-active center</keyword>
<feature type="active site" description="Cysteine sulfenic acid (-SOH) intermediate; for peroxidase activity" evidence="13">
    <location>
        <position position="51"/>
    </location>
</feature>
<dbReference type="PROSITE" id="PS51352">
    <property type="entry name" value="THIOREDOXIN_2"/>
    <property type="match status" value="1"/>
</dbReference>
<evidence type="ECO:0000256" key="6">
    <source>
        <dbReference type="ARBA" id="ARBA00023002"/>
    </source>
</evidence>
<dbReference type="Pfam" id="PF00578">
    <property type="entry name" value="AhpC-TSA"/>
    <property type="match status" value="1"/>
</dbReference>
<protein>
    <recommendedName>
        <fullName evidence="3">thioredoxin-dependent peroxiredoxin</fullName>
        <ecNumber evidence="3">1.11.1.24</ecNumber>
    </recommendedName>
    <alternativeName>
        <fullName evidence="9">Thioredoxin peroxidase</fullName>
    </alternativeName>
    <alternativeName>
        <fullName evidence="11">Thioredoxin-dependent peroxiredoxin Bcp</fullName>
    </alternativeName>
</protein>
<gene>
    <name evidence="15" type="ORF">AYP45_07240</name>
</gene>
<dbReference type="PANTHER" id="PTHR42801:SF4">
    <property type="entry name" value="AHPC_TSA FAMILY PROTEIN"/>
    <property type="match status" value="1"/>
</dbReference>
<evidence type="ECO:0000256" key="11">
    <source>
        <dbReference type="ARBA" id="ARBA00042639"/>
    </source>
</evidence>
<evidence type="ECO:0000256" key="9">
    <source>
        <dbReference type="ARBA" id="ARBA00032824"/>
    </source>
</evidence>
<keyword evidence="7" id="KW-1015">Disulfide bond</keyword>
<dbReference type="InterPro" id="IPR050924">
    <property type="entry name" value="Peroxiredoxin_BCP/PrxQ"/>
</dbReference>
<evidence type="ECO:0000256" key="12">
    <source>
        <dbReference type="ARBA" id="ARBA00049091"/>
    </source>
</evidence>
<evidence type="ECO:0000313" key="16">
    <source>
        <dbReference type="Proteomes" id="UP000189681"/>
    </source>
</evidence>
<evidence type="ECO:0000256" key="10">
    <source>
        <dbReference type="ARBA" id="ARBA00038489"/>
    </source>
</evidence>
<dbReference type="GO" id="GO:0034599">
    <property type="term" value="P:cellular response to oxidative stress"/>
    <property type="evidence" value="ECO:0007669"/>
    <property type="project" value="TreeGrafter"/>
</dbReference>
<dbReference type="FunFam" id="3.40.30.10:FF:000007">
    <property type="entry name" value="Thioredoxin-dependent thiol peroxidase"/>
    <property type="match status" value="1"/>
</dbReference>
<evidence type="ECO:0000256" key="5">
    <source>
        <dbReference type="ARBA" id="ARBA00022862"/>
    </source>
</evidence>
<dbReference type="CDD" id="cd03017">
    <property type="entry name" value="PRX_BCP"/>
    <property type="match status" value="1"/>
</dbReference>
<dbReference type="GO" id="GO:0005737">
    <property type="term" value="C:cytoplasm"/>
    <property type="evidence" value="ECO:0007669"/>
    <property type="project" value="TreeGrafter"/>
</dbReference>
<evidence type="ECO:0000256" key="2">
    <source>
        <dbReference type="ARBA" id="ARBA00011245"/>
    </source>
</evidence>
<comment type="function">
    <text evidence="1">Thiol-specific peroxidase that catalyzes the reduction of hydrogen peroxide and organic hydroperoxides to water and alcohols, respectively. Plays a role in cell protection against oxidative stress by detoxifying peroxides and as sensor of hydrogen peroxide-mediated signaling events.</text>
</comment>
<name>A0A1V4AUI6_9BACT</name>